<organism evidence="2 3">
    <name type="scientific">Aspergillus terreus</name>
    <dbReference type="NCBI Taxonomy" id="33178"/>
    <lineage>
        <taxon>Eukaryota</taxon>
        <taxon>Fungi</taxon>
        <taxon>Dikarya</taxon>
        <taxon>Ascomycota</taxon>
        <taxon>Pezizomycotina</taxon>
        <taxon>Eurotiomycetes</taxon>
        <taxon>Eurotiomycetidae</taxon>
        <taxon>Eurotiales</taxon>
        <taxon>Aspergillaceae</taxon>
        <taxon>Aspergillus</taxon>
        <taxon>Aspergillus subgen. Circumdati</taxon>
    </lineage>
</organism>
<reference evidence="2 3" key="1">
    <citation type="submission" date="2020-01" db="EMBL/GenBank/DDBJ databases">
        <title>Aspergillus terreus IFO 6365 whole genome shotgun sequence.</title>
        <authorList>
            <person name="Kanamasa S."/>
            <person name="Takahashi H."/>
        </authorList>
    </citation>
    <scope>NUCLEOTIDE SEQUENCE [LARGE SCALE GENOMIC DNA]</scope>
    <source>
        <strain evidence="2 3">IFO 6365</strain>
    </source>
</reference>
<feature type="region of interest" description="Disordered" evidence="1">
    <location>
        <begin position="1"/>
        <end position="41"/>
    </location>
</feature>
<dbReference type="PANTHER" id="PTHR15615:SF32">
    <property type="entry name" value="PROTEIN KINASE COMPLEX COMPONENT, PUTATIVE (AFU_ORTHOLOGUE AFUA_2G07660)-RELATED"/>
    <property type="match status" value="1"/>
</dbReference>
<gene>
    <name evidence="2" type="ORF">ATEIFO6365_0005063500</name>
</gene>
<feature type="region of interest" description="Disordered" evidence="1">
    <location>
        <begin position="59"/>
        <end position="89"/>
    </location>
</feature>
<dbReference type="GO" id="GO:0016538">
    <property type="term" value="F:cyclin-dependent protein serine/threonine kinase regulator activity"/>
    <property type="evidence" value="ECO:0007669"/>
    <property type="project" value="TreeGrafter"/>
</dbReference>
<dbReference type="OrthoDB" id="5304883at2759"/>
<dbReference type="PANTHER" id="PTHR15615">
    <property type="match status" value="1"/>
</dbReference>
<dbReference type="Proteomes" id="UP000452235">
    <property type="component" value="Unassembled WGS sequence"/>
</dbReference>
<feature type="compositionally biased region" description="Low complexity" evidence="1">
    <location>
        <begin position="66"/>
        <end position="81"/>
    </location>
</feature>
<sequence>MTSSERIEDVGSPSRETAQTPGGSGAGESGQNPATKLGEMSPATALDLLCAHVETLVTSHEEVPDDASSPPVRSRSDSVSSGDVTPSLQVTELHFGPESTEDPGRDRLQQGFLSKRFLSKREPPITLKNYLLRLHKYCPMSTAVYLATSLYLTRMVTIDRVIRPNPRNVHRLLLAGLRVAMKAVEDLSYPHSRVAKVGGVTERELSRLEISFCFLVDFELRVDARILSEQTRYLGIVLGDGDGNAVA</sequence>
<name>A0A5M3Z6A1_ASPTE</name>
<dbReference type="VEuPathDB" id="FungiDB:ATEG_06877"/>
<dbReference type="GO" id="GO:0019901">
    <property type="term" value="F:protein kinase binding"/>
    <property type="evidence" value="ECO:0007669"/>
    <property type="project" value="InterPro"/>
</dbReference>
<evidence type="ECO:0000256" key="1">
    <source>
        <dbReference type="SAM" id="MobiDB-lite"/>
    </source>
</evidence>
<proteinExistence type="predicted"/>
<dbReference type="EMBL" id="BLJY01000005">
    <property type="protein sequence ID" value="GFF16445.1"/>
    <property type="molecule type" value="Genomic_DNA"/>
</dbReference>
<protein>
    <submittedName>
        <fullName evidence="2">Cyclin-domain-containing protein</fullName>
    </submittedName>
</protein>
<dbReference type="SUPFAM" id="SSF47954">
    <property type="entry name" value="Cyclin-like"/>
    <property type="match status" value="1"/>
</dbReference>
<evidence type="ECO:0000313" key="3">
    <source>
        <dbReference type="Proteomes" id="UP000452235"/>
    </source>
</evidence>
<dbReference type="InterPro" id="IPR036915">
    <property type="entry name" value="Cyclin-like_sf"/>
</dbReference>
<dbReference type="Pfam" id="PF08613">
    <property type="entry name" value="Cyclin"/>
    <property type="match status" value="1"/>
</dbReference>
<dbReference type="InterPro" id="IPR013922">
    <property type="entry name" value="Cyclin_PHO80-like"/>
</dbReference>
<dbReference type="AlphaFoldDB" id="A0A5M3Z6A1"/>
<evidence type="ECO:0000313" key="2">
    <source>
        <dbReference type="EMBL" id="GFF16445.1"/>
    </source>
</evidence>
<accession>A0A5M3Z6A1</accession>
<dbReference type="GO" id="GO:0000307">
    <property type="term" value="C:cyclin-dependent protein kinase holoenzyme complex"/>
    <property type="evidence" value="ECO:0007669"/>
    <property type="project" value="TreeGrafter"/>
</dbReference>
<keyword evidence="3" id="KW-1185">Reference proteome</keyword>
<dbReference type="Gene3D" id="1.10.472.10">
    <property type="entry name" value="Cyclin-like"/>
    <property type="match status" value="1"/>
</dbReference>
<dbReference type="GO" id="GO:0005634">
    <property type="term" value="C:nucleus"/>
    <property type="evidence" value="ECO:0007669"/>
    <property type="project" value="TreeGrafter"/>
</dbReference>
<dbReference type="CDD" id="cd20558">
    <property type="entry name" value="CYCLIN_ScPCL7-like"/>
    <property type="match status" value="1"/>
</dbReference>
<comment type="caution">
    <text evidence="2">The sequence shown here is derived from an EMBL/GenBank/DDBJ whole genome shotgun (WGS) entry which is preliminary data.</text>
</comment>